<feature type="region of interest" description="Disordered" evidence="1">
    <location>
        <begin position="43"/>
        <end position="101"/>
    </location>
</feature>
<feature type="compositionally biased region" description="Basic residues" evidence="1">
    <location>
        <begin position="61"/>
        <end position="81"/>
    </location>
</feature>
<dbReference type="Proteomes" id="UP000092321">
    <property type="component" value="Unassembled WGS sequence"/>
</dbReference>
<feature type="non-terminal residue" evidence="2">
    <location>
        <position position="553"/>
    </location>
</feature>
<keyword evidence="3" id="KW-1185">Reference proteome</keyword>
<accession>A0A1B7T9K0</accession>
<reference evidence="3" key="1">
    <citation type="journal article" date="2016" name="Proc. Natl. Acad. Sci. U.S.A.">
        <title>Comparative genomics of biotechnologically important yeasts.</title>
        <authorList>
            <person name="Riley R."/>
            <person name="Haridas S."/>
            <person name="Wolfe K.H."/>
            <person name="Lopes M.R."/>
            <person name="Hittinger C.T."/>
            <person name="Goeker M."/>
            <person name="Salamov A.A."/>
            <person name="Wisecaver J.H."/>
            <person name="Long T.M."/>
            <person name="Calvey C.H."/>
            <person name="Aerts A.L."/>
            <person name="Barry K.W."/>
            <person name="Choi C."/>
            <person name="Clum A."/>
            <person name="Coughlan A.Y."/>
            <person name="Deshpande S."/>
            <person name="Douglass A.P."/>
            <person name="Hanson S.J."/>
            <person name="Klenk H.-P."/>
            <person name="LaButti K.M."/>
            <person name="Lapidus A."/>
            <person name="Lindquist E.A."/>
            <person name="Lipzen A.M."/>
            <person name="Meier-Kolthoff J.P."/>
            <person name="Ohm R.A."/>
            <person name="Otillar R.P."/>
            <person name="Pangilinan J.L."/>
            <person name="Peng Y."/>
            <person name="Rokas A."/>
            <person name="Rosa C.A."/>
            <person name="Scheuner C."/>
            <person name="Sibirny A.A."/>
            <person name="Slot J.C."/>
            <person name="Stielow J.B."/>
            <person name="Sun H."/>
            <person name="Kurtzman C.P."/>
            <person name="Blackwell M."/>
            <person name="Grigoriev I.V."/>
            <person name="Jeffries T.W."/>
        </authorList>
    </citation>
    <scope>NUCLEOTIDE SEQUENCE [LARGE SCALE GENOMIC DNA]</scope>
    <source>
        <strain evidence="3">NRRL Y-1626</strain>
    </source>
</reference>
<comment type="caution">
    <text evidence="2">The sequence shown here is derived from an EMBL/GenBank/DDBJ whole genome shotgun (WGS) entry which is preliminary data.</text>
</comment>
<sequence length="553" mass="64380">DLVNNEENEEEEEPYVFNDSYGTGEDDIMEIIEQLDESGNIISSNVSTTINGDKVDEPKRGKNYKKNKKKRARAKAKKQEKRLKEEMELQKSETGDKSHMKDDQFYEMLEDMGIINQQSKNNVTENREPDVLEEEIPKDLPIIKEVDIKDIQILGPRVNSENGQVEVPDYLKYNDPTKPAIDPKDIMEYTDLIKALENMEMNEEEGGGEEEDIVVNDIVETELLPAEIEYDYEKLNKYFVEDNDYFFDNDKEVDLSNLKFDEEDLFDEEEFDIKALMAQGKKESLKDKIEEILIESKQHMLKYQTDIEKIETKSILKVTNDKSEDNVKKSVSFASSLQIKEFENIKMFNKRNTFVNMSYYMNLDGPIEIELDTVTQRNTDLNKISIIIDNDTVEEEEEEAQTETLDTSEINKIMEETANKLTGGDDLTNDINNNYSEEDNSSNKEKVSRFRKDRQSRKSKRNSLMFSEMTDFAIKDIIVENNDNYDEPAIEPTIIEHVDSQMDQNEDEDEEEGDESFNTIYQKSLQNGNNFFTDGELEEGREYAENIFLEQES</sequence>
<dbReference type="AlphaFoldDB" id="A0A1B7T9K0"/>
<feature type="compositionally biased region" description="Basic and acidic residues" evidence="1">
    <location>
        <begin position="82"/>
        <end position="101"/>
    </location>
</feature>
<evidence type="ECO:0000313" key="3">
    <source>
        <dbReference type="Proteomes" id="UP000092321"/>
    </source>
</evidence>
<feature type="region of interest" description="Disordered" evidence="1">
    <location>
        <begin position="1"/>
        <end position="24"/>
    </location>
</feature>
<evidence type="ECO:0000256" key="1">
    <source>
        <dbReference type="SAM" id="MobiDB-lite"/>
    </source>
</evidence>
<evidence type="ECO:0000313" key="2">
    <source>
        <dbReference type="EMBL" id="OBA25395.1"/>
    </source>
</evidence>
<organism evidence="2 3">
    <name type="scientific">Hanseniaspora valbyensis NRRL Y-1626</name>
    <dbReference type="NCBI Taxonomy" id="766949"/>
    <lineage>
        <taxon>Eukaryota</taxon>
        <taxon>Fungi</taxon>
        <taxon>Dikarya</taxon>
        <taxon>Ascomycota</taxon>
        <taxon>Saccharomycotina</taxon>
        <taxon>Saccharomycetes</taxon>
        <taxon>Saccharomycodales</taxon>
        <taxon>Saccharomycodaceae</taxon>
        <taxon>Hanseniaspora</taxon>
    </lineage>
</organism>
<feature type="compositionally biased region" description="Basic residues" evidence="1">
    <location>
        <begin position="451"/>
        <end position="461"/>
    </location>
</feature>
<proteinExistence type="predicted"/>
<feature type="compositionally biased region" description="Acidic residues" evidence="1">
    <location>
        <begin position="1"/>
        <end position="14"/>
    </location>
</feature>
<feature type="compositionally biased region" description="Basic and acidic residues" evidence="1">
    <location>
        <begin position="441"/>
        <end position="450"/>
    </location>
</feature>
<feature type="non-terminal residue" evidence="2">
    <location>
        <position position="1"/>
    </location>
</feature>
<name>A0A1B7T9K0_9ASCO</name>
<dbReference type="OrthoDB" id="3973066at2759"/>
<gene>
    <name evidence="2" type="ORF">HANVADRAFT_3800</name>
</gene>
<protein>
    <submittedName>
        <fullName evidence="2">Uncharacterized protein</fullName>
    </submittedName>
</protein>
<feature type="region of interest" description="Disordered" evidence="1">
    <location>
        <begin position="417"/>
        <end position="462"/>
    </location>
</feature>
<dbReference type="EMBL" id="LXPE01000118">
    <property type="protein sequence ID" value="OBA25395.1"/>
    <property type="molecule type" value="Genomic_DNA"/>
</dbReference>